<dbReference type="RefSeq" id="WP_264015799.1">
    <property type="nucleotide sequence ID" value="NZ_JACKSJ010000248.1"/>
</dbReference>
<dbReference type="GO" id="GO:0020037">
    <property type="term" value="F:heme binding"/>
    <property type="evidence" value="ECO:0007669"/>
    <property type="project" value="InterPro"/>
</dbReference>
<dbReference type="EMBL" id="JACKSJ010000248">
    <property type="protein sequence ID" value="MCV7173626.1"/>
    <property type="molecule type" value="Genomic_DNA"/>
</dbReference>
<dbReference type="InterPro" id="IPR020835">
    <property type="entry name" value="Catalase_sf"/>
</dbReference>
<protein>
    <submittedName>
        <fullName evidence="1">Phosphodiesterase</fullName>
    </submittedName>
</protein>
<accession>A0A9X3BYU5</accession>
<dbReference type="AlphaFoldDB" id="A0A9X3BYU5"/>
<evidence type="ECO:0000313" key="2">
    <source>
        <dbReference type="Proteomes" id="UP001140293"/>
    </source>
</evidence>
<reference evidence="1" key="1">
    <citation type="submission" date="2020-07" db="EMBL/GenBank/DDBJ databases">
        <authorList>
            <person name="Pettersson B.M.F."/>
            <person name="Behra P.R.K."/>
            <person name="Ramesh M."/>
            <person name="Das S."/>
            <person name="Dasgupta S."/>
            <person name="Kirsebom L.A."/>
        </authorList>
    </citation>
    <scope>NUCLEOTIDE SEQUENCE</scope>
    <source>
        <strain evidence="1">DSM 44615</strain>
    </source>
</reference>
<sequence length="222" mass="23848">MKISDIAALPVQAGAALRHARLFHPSGVLATGTIERVAPPNEGLPVPSGDVVGRVSKAVGVPDSWPDIVGLAWRMTDPKSGKPWDVLLASTFGEGIGRVLLRPVAGWSDVSFTSLMPLRYGDGLWWVRARMTTVLDVAGLPLSAAEDRIAADGLEFDVEQAAGTGDFHPLAKLTLRARAPKGEDVSFDPTRNSAPGVRLFPGWLTDFREAAYRRSREGRDAE</sequence>
<proteinExistence type="predicted"/>
<name>A0A9X3BYU5_9MYCO</name>
<dbReference type="SUPFAM" id="SSF56634">
    <property type="entry name" value="Heme-dependent catalase-like"/>
    <property type="match status" value="1"/>
</dbReference>
<reference evidence="1" key="2">
    <citation type="journal article" date="2022" name="BMC Genomics">
        <title>Comparative genome analysis of mycobacteria focusing on tRNA and non-coding RNA.</title>
        <authorList>
            <person name="Behra P.R.K."/>
            <person name="Pettersson B.M.F."/>
            <person name="Ramesh M."/>
            <person name="Das S."/>
            <person name="Dasgupta S."/>
            <person name="Kirsebom L.A."/>
        </authorList>
    </citation>
    <scope>NUCLEOTIDE SEQUENCE</scope>
    <source>
        <strain evidence="1">DSM 44615</strain>
    </source>
</reference>
<evidence type="ECO:0000313" key="1">
    <source>
        <dbReference type="EMBL" id="MCV7173626.1"/>
    </source>
</evidence>
<dbReference type="Proteomes" id="UP001140293">
    <property type="component" value="Unassembled WGS sequence"/>
</dbReference>
<comment type="caution">
    <text evidence="1">The sequence shown here is derived from an EMBL/GenBank/DDBJ whole genome shotgun (WGS) entry which is preliminary data.</text>
</comment>
<keyword evidence="2" id="KW-1185">Reference proteome</keyword>
<gene>
    <name evidence="1" type="ORF">H7I41_27245</name>
</gene>
<organism evidence="1 2">
    <name type="scientific">[Mycobacterium] manitobense</name>
    <dbReference type="NCBI Taxonomy" id="190147"/>
    <lineage>
        <taxon>Bacteria</taxon>
        <taxon>Bacillati</taxon>
        <taxon>Actinomycetota</taxon>
        <taxon>Actinomycetes</taxon>
        <taxon>Mycobacteriales</taxon>
        <taxon>Mycobacteriaceae</taxon>
        <taxon>Mycolicibacterium</taxon>
    </lineage>
</organism>